<dbReference type="InterPro" id="IPR036282">
    <property type="entry name" value="Glutathione-S-Trfase_C_sf"/>
</dbReference>
<dbReference type="PANTHER" id="PTHR43968">
    <property type="match status" value="1"/>
</dbReference>
<dbReference type="InterPro" id="IPR050983">
    <property type="entry name" value="GST_Omega/HSP26"/>
</dbReference>
<dbReference type="InterPro" id="IPR034342">
    <property type="entry name" value="SspA_C"/>
</dbReference>
<dbReference type="Proteomes" id="UP000305198">
    <property type="component" value="Unassembled WGS sequence"/>
</dbReference>
<evidence type="ECO:0000313" key="5">
    <source>
        <dbReference type="EMBL" id="SFL74154.1"/>
    </source>
</evidence>
<dbReference type="EMBL" id="FOUA01000001">
    <property type="protein sequence ID" value="SFL74154.1"/>
    <property type="molecule type" value="Genomic_DNA"/>
</dbReference>
<gene>
    <name evidence="6" type="primary">sspA</name>
    <name evidence="6" type="ORF">FA869_04780</name>
    <name evidence="5" type="ORF">SAMN04487855_0987</name>
    <name evidence="4" type="ORF">SAMN05216589_0638</name>
</gene>
<dbReference type="InterPro" id="IPR036249">
    <property type="entry name" value="Thioredoxin-like_sf"/>
</dbReference>
<dbReference type="InterPro" id="IPR004045">
    <property type="entry name" value="Glutathione_S-Trfase_N"/>
</dbReference>
<dbReference type="Proteomes" id="UP000186904">
    <property type="component" value="Unassembled WGS sequence"/>
</dbReference>
<accession>A0A031MGQ9</accession>
<dbReference type="SUPFAM" id="SSF52833">
    <property type="entry name" value="Thioredoxin-like"/>
    <property type="match status" value="1"/>
</dbReference>
<dbReference type="RefSeq" id="WP_036989432.1">
    <property type="nucleotide sequence ID" value="NZ_FOGN01000001.1"/>
</dbReference>
<dbReference type="PROSITE" id="PS51354">
    <property type="entry name" value="GLUTAREDOXIN_2"/>
    <property type="match status" value="1"/>
</dbReference>
<evidence type="ECO:0000313" key="9">
    <source>
        <dbReference type="Proteomes" id="UP000305198"/>
    </source>
</evidence>
<comment type="similarity">
    <text evidence="1">Belongs to the GST superfamily. HSP26 family.</text>
</comment>
<evidence type="ECO:0000259" key="3">
    <source>
        <dbReference type="PROSITE" id="PS50405"/>
    </source>
</evidence>
<evidence type="ECO:0000313" key="6">
    <source>
        <dbReference type="EMBL" id="TKA93481.1"/>
    </source>
</evidence>
<dbReference type="STRING" id="653930.SAMN05216589_0638"/>
<dbReference type="Pfam" id="PF13417">
    <property type="entry name" value="GST_N_3"/>
    <property type="match status" value="1"/>
</dbReference>
<dbReference type="SFLD" id="SFLDG00358">
    <property type="entry name" value="Main_(cytGST)"/>
    <property type="match status" value="1"/>
</dbReference>
<reference evidence="6 9" key="2">
    <citation type="submission" date="2019-04" db="EMBL/GenBank/DDBJ databases">
        <title>Crypto-aerobic microbial life in anoxic (sulfidic) marine sediments.</title>
        <authorList>
            <person name="Bhattacharya S."/>
            <person name="Roy C."/>
            <person name="Mondal N."/>
            <person name="Sarkar J."/>
            <person name="Mandal S."/>
            <person name="Rameez M.J."/>
            <person name="Ghosh W."/>
        </authorList>
    </citation>
    <scope>NUCLEOTIDE SEQUENCE [LARGE SCALE GENOMIC DNA]</scope>
    <source>
        <strain evidence="6 9">SBBB</strain>
    </source>
</reference>
<dbReference type="InterPro" id="IPR034341">
    <property type="entry name" value="SspA_N"/>
</dbReference>
<dbReference type="EMBL" id="SWAV01000001">
    <property type="protein sequence ID" value="TKA93481.1"/>
    <property type="molecule type" value="Genomic_DNA"/>
</dbReference>
<dbReference type="EMBL" id="FOGN01000001">
    <property type="protein sequence ID" value="SER46511.1"/>
    <property type="molecule type" value="Genomic_DNA"/>
</dbReference>
<dbReference type="InterPro" id="IPR010987">
    <property type="entry name" value="Glutathione-S-Trfase_C-like"/>
</dbReference>
<reference evidence="7 8" key="1">
    <citation type="submission" date="2016-10" db="EMBL/GenBank/DDBJ databases">
        <authorList>
            <person name="de Groot N.N."/>
        </authorList>
    </citation>
    <scope>NUCLEOTIDE SEQUENCE [LARGE SCALE GENOMIC DNA]</scope>
    <source>
        <strain evidence="5 7">CGMCC 1.9095</strain>
        <strain evidence="4 8">DSM 22558</strain>
    </source>
</reference>
<proteinExistence type="inferred from homology"/>
<sequence>MSVTANKRSSMAFFSDPTDQYCHRVRIVLAEKGVTVDIVNVEPDNHPQELAEANPYNTVPTLLDRDLVLYEPNIMMEYLDERFPHPPLLPVYPVARANSRLLMYRIQRDWSVLVDVLSNPKSPAAAVTKARKELRESLTGVAPVFAEMPFFMSDEFSLVDCCLAPILWRLPMLGIELPRQAKPLQDYMERIFQREGFIGSLSAAERDMQ</sequence>
<protein>
    <submittedName>
        <fullName evidence="4">RNA polymerase-associated protein</fullName>
    </submittedName>
    <submittedName>
        <fullName evidence="6">Stringent starvation protein A</fullName>
    </submittedName>
</protein>
<evidence type="ECO:0000256" key="1">
    <source>
        <dbReference type="ARBA" id="ARBA00009929"/>
    </source>
</evidence>
<feature type="domain" description="GST C-terminal" evidence="3">
    <location>
        <begin position="92"/>
        <end position="209"/>
    </location>
</feature>
<dbReference type="GO" id="GO:0005737">
    <property type="term" value="C:cytoplasm"/>
    <property type="evidence" value="ECO:0007669"/>
    <property type="project" value="TreeGrafter"/>
</dbReference>
<organism evidence="6 9">
    <name type="scientific">Halopseudomonas bauzanensis</name>
    <dbReference type="NCBI Taxonomy" id="653930"/>
    <lineage>
        <taxon>Bacteria</taxon>
        <taxon>Pseudomonadati</taxon>
        <taxon>Pseudomonadota</taxon>
        <taxon>Gammaproteobacteria</taxon>
        <taxon>Pseudomonadales</taxon>
        <taxon>Pseudomonadaceae</taxon>
        <taxon>Halopseudomonas</taxon>
    </lineage>
</organism>
<dbReference type="Gene3D" id="3.40.30.10">
    <property type="entry name" value="Glutaredoxin"/>
    <property type="match status" value="1"/>
</dbReference>
<dbReference type="Pfam" id="PF00043">
    <property type="entry name" value="GST_C"/>
    <property type="match status" value="1"/>
</dbReference>
<name>A0A031MGQ9_9GAMM</name>
<dbReference type="InterPro" id="IPR004046">
    <property type="entry name" value="GST_C"/>
</dbReference>
<dbReference type="OrthoDB" id="9781431at2"/>
<evidence type="ECO:0000313" key="7">
    <source>
        <dbReference type="Proteomes" id="UP000186599"/>
    </source>
</evidence>
<dbReference type="Gene3D" id="1.20.1050.10">
    <property type="match status" value="1"/>
</dbReference>
<feature type="domain" description="GST N-terminal" evidence="2">
    <location>
        <begin position="9"/>
        <end position="87"/>
    </location>
</feature>
<evidence type="ECO:0000313" key="4">
    <source>
        <dbReference type="EMBL" id="SER46511.1"/>
    </source>
</evidence>
<dbReference type="PROSITE" id="PS50405">
    <property type="entry name" value="GST_CTER"/>
    <property type="match status" value="1"/>
</dbReference>
<dbReference type="SUPFAM" id="SSF47616">
    <property type="entry name" value="GST C-terminal domain-like"/>
    <property type="match status" value="1"/>
</dbReference>
<dbReference type="Proteomes" id="UP000186599">
    <property type="component" value="Unassembled WGS sequence"/>
</dbReference>
<dbReference type="PANTHER" id="PTHR43968:SF6">
    <property type="entry name" value="GLUTATHIONE S-TRANSFERASE OMEGA"/>
    <property type="match status" value="1"/>
</dbReference>
<evidence type="ECO:0000313" key="8">
    <source>
        <dbReference type="Proteomes" id="UP000186904"/>
    </source>
</evidence>
<dbReference type="CDD" id="cd03059">
    <property type="entry name" value="GST_N_SspA"/>
    <property type="match status" value="1"/>
</dbReference>
<dbReference type="SFLD" id="SFLDS00019">
    <property type="entry name" value="Glutathione_Transferase_(cytos"/>
    <property type="match status" value="1"/>
</dbReference>
<dbReference type="AlphaFoldDB" id="A0A031MGQ9"/>
<dbReference type="InterPro" id="IPR040079">
    <property type="entry name" value="Glutathione_S-Trfase"/>
</dbReference>
<dbReference type="CDD" id="cd03186">
    <property type="entry name" value="GST_C_SspA"/>
    <property type="match status" value="1"/>
</dbReference>
<evidence type="ECO:0000259" key="2">
    <source>
        <dbReference type="PROSITE" id="PS50404"/>
    </source>
</evidence>
<keyword evidence="7" id="KW-1185">Reference proteome</keyword>
<dbReference type="PROSITE" id="PS50404">
    <property type="entry name" value="GST_NTER"/>
    <property type="match status" value="1"/>
</dbReference>